<feature type="compositionally biased region" description="Low complexity" evidence="1">
    <location>
        <begin position="1"/>
        <end position="13"/>
    </location>
</feature>
<feature type="compositionally biased region" description="Low complexity" evidence="1">
    <location>
        <begin position="106"/>
        <end position="190"/>
    </location>
</feature>
<keyword evidence="3" id="KW-1185">Reference proteome</keyword>
<reference evidence="2 3" key="1">
    <citation type="submission" date="2021-02" db="EMBL/GenBank/DDBJ databases">
        <title>De Novo genome assembly of isolated myxobacteria.</title>
        <authorList>
            <person name="Stevens D.C."/>
        </authorList>
    </citation>
    <scope>NUCLEOTIDE SEQUENCE [LARGE SCALE GENOMIC DNA]</scope>
    <source>
        <strain evidence="3">SCPEA02</strain>
    </source>
</reference>
<accession>A0ABX7P7G7</accession>
<feature type="compositionally biased region" description="Basic and acidic residues" evidence="1">
    <location>
        <begin position="81"/>
        <end position="90"/>
    </location>
</feature>
<evidence type="ECO:0000256" key="1">
    <source>
        <dbReference type="SAM" id="MobiDB-lite"/>
    </source>
</evidence>
<name>A0ABX7P7G7_9BACT</name>
<dbReference type="EMBL" id="CP071090">
    <property type="protein sequence ID" value="QSQ26405.1"/>
    <property type="molecule type" value="Genomic_DNA"/>
</dbReference>
<evidence type="ECO:0000313" key="3">
    <source>
        <dbReference type="Proteomes" id="UP000662747"/>
    </source>
</evidence>
<feature type="region of interest" description="Disordered" evidence="1">
    <location>
        <begin position="56"/>
        <end position="212"/>
    </location>
</feature>
<evidence type="ECO:0000313" key="2">
    <source>
        <dbReference type="EMBL" id="QSQ26405.1"/>
    </source>
</evidence>
<dbReference type="Proteomes" id="UP000662747">
    <property type="component" value="Chromosome"/>
</dbReference>
<sequence length="300" mass="30094">MRAIGSSASSSSAHISNLARHQGNQLNRIQKGIGDGSLTADEAKGLMGKQASIADAKRNAMADGSIDKKEFKQLRRMQRQASRDIFEQRHNAAGGSAAHGPQGHCGTSTQGQSGTSASSGSSSVPGQHGTCGTSTQGQSGTSTTSGSSTSGQSGTSTTSGSSSSGQSGTSTTSGSSSSGQSGTSTTGGSSASDKPGTCDGVPVPGTGTSGGSVASDLRASCVGVHQGNQRNRILNGLRDGSINAGEAGGLMDLQNRIAEAKGSAMADGSMSETEYNQLRQLQHEASIRIFNARHNGGIRW</sequence>
<feature type="region of interest" description="Disordered" evidence="1">
    <location>
        <begin position="1"/>
        <end position="22"/>
    </location>
</feature>
<feature type="compositionally biased region" description="Basic and acidic residues" evidence="1">
    <location>
        <begin position="56"/>
        <end position="73"/>
    </location>
</feature>
<proteinExistence type="predicted"/>
<protein>
    <submittedName>
        <fullName evidence="2">Uncharacterized protein</fullName>
    </submittedName>
</protein>
<gene>
    <name evidence="2" type="ORF">JY651_16375</name>
</gene>
<organism evidence="2 3">
    <name type="scientific">Pyxidicoccus parkwayensis</name>
    <dbReference type="NCBI Taxonomy" id="2813578"/>
    <lineage>
        <taxon>Bacteria</taxon>
        <taxon>Pseudomonadati</taxon>
        <taxon>Myxococcota</taxon>
        <taxon>Myxococcia</taxon>
        <taxon>Myxococcales</taxon>
        <taxon>Cystobacterineae</taxon>
        <taxon>Myxococcaceae</taxon>
        <taxon>Pyxidicoccus</taxon>
    </lineage>
</organism>
<dbReference type="RefSeq" id="WP_206727952.1">
    <property type="nucleotide sequence ID" value="NZ_CP071090.1"/>
</dbReference>